<feature type="chain" id="PRO_5007593000" description="Transmembrane protein" evidence="1">
    <location>
        <begin position="21"/>
        <end position="217"/>
    </location>
</feature>
<evidence type="ECO:0000313" key="3">
    <source>
        <dbReference type="Proteomes" id="UP000076078"/>
    </source>
</evidence>
<dbReference type="Proteomes" id="UP000076078">
    <property type="component" value="Unassembled WGS sequence"/>
</dbReference>
<dbReference type="AlphaFoldDB" id="A0A151Z9B2"/>
<keyword evidence="3" id="KW-1185">Reference proteome</keyword>
<evidence type="ECO:0000313" key="2">
    <source>
        <dbReference type="EMBL" id="KYQ90513.1"/>
    </source>
</evidence>
<feature type="signal peptide" evidence="1">
    <location>
        <begin position="1"/>
        <end position="20"/>
    </location>
</feature>
<evidence type="ECO:0008006" key="4">
    <source>
        <dbReference type="Google" id="ProtNLM"/>
    </source>
</evidence>
<accession>A0A151Z9B2</accession>
<dbReference type="EMBL" id="LODT01000037">
    <property type="protein sequence ID" value="KYQ90513.1"/>
    <property type="molecule type" value="Genomic_DNA"/>
</dbReference>
<reference evidence="2 3" key="1">
    <citation type="submission" date="2015-12" db="EMBL/GenBank/DDBJ databases">
        <title>Dictyostelia acquired genes for synthesis and detection of signals that induce cell-type specialization by lateral gene transfer from prokaryotes.</title>
        <authorList>
            <person name="Gloeckner G."/>
            <person name="Schaap P."/>
        </authorList>
    </citation>
    <scope>NUCLEOTIDE SEQUENCE [LARGE SCALE GENOMIC DNA]</scope>
    <source>
        <strain evidence="2 3">TK</strain>
    </source>
</reference>
<proteinExistence type="predicted"/>
<protein>
    <recommendedName>
        <fullName evidence="4">Transmembrane protein</fullName>
    </recommendedName>
</protein>
<keyword evidence="1" id="KW-0732">Signal</keyword>
<sequence>MIKSYLFIVVLALICNSVISTNLQSSSSENVESIYNNFILFQDDECENPLGVYYSGIFDTCFYFPEGFLPFSFIVKKVDKNTVQFNIFDPSSSCFDSAPLNSTDYDVFSCKLAGDAVNEFYQVSQTPIANPFISGVALTITDENSNVVGLVNYQNNTFIGPIDNSFVSYQYYCDQYNTPQLTYCFTENWGPLITKCSTYPLQTQTNVYKLTLTPSCI</sequence>
<comment type="caution">
    <text evidence="2">The sequence shown here is derived from an EMBL/GenBank/DDBJ whole genome shotgun (WGS) entry which is preliminary data.</text>
</comment>
<organism evidence="2 3">
    <name type="scientific">Tieghemostelium lacteum</name>
    <name type="common">Slime mold</name>
    <name type="synonym">Dictyostelium lacteum</name>
    <dbReference type="NCBI Taxonomy" id="361077"/>
    <lineage>
        <taxon>Eukaryota</taxon>
        <taxon>Amoebozoa</taxon>
        <taxon>Evosea</taxon>
        <taxon>Eumycetozoa</taxon>
        <taxon>Dictyostelia</taxon>
        <taxon>Dictyosteliales</taxon>
        <taxon>Raperosteliaceae</taxon>
        <taxon>Tieghemostelium</taxon>
    </lineage>
</organism>
<name>A0A151Z9B2_TIELA</name>
<gene>
    <name evidence="2" type="ORF">DLAC_11760</name>
</gene>
<dbReference type="InParanoid" id="A0A151Z9B2"/>
<evidence type="ECO:0000256" key="1">
    <source>
        <dbReference type="SAM" id="SignalP"/>
    </source>
</evidence>